<dbReference type="SUPFAM" id="SSF52047">
    <property type="entry name" value="RNI-like"/>
    <property type="match status" value="1"/>
</dbReference>
<dbReference type="EMBL" id="BPQB01000004">
    <property type="protein sequence ID" value="GJE86518.1"/>
    <property type="molecule type" value="Genomic_DNA"/>
</dbReference>
<reference evidence="1 2" key="1">
    <citation type="submission" date="2021-08" db="EMBL/GenBank/DDBJ databases">
        <title>Draft Genome Sequence of Phanerochaete sordida strain YK-624.</title>
        <authorList>
            <person name="Mori T."/>
            <person name="Dohra H."/>
            <person name="Suzuki T."/>
            <person name="Kawagishi H."/>
            <person name="Hirai H."/>
        </authorList>
    </citation>
    <scope>NUCLEOTIDE SEQUENCE [LARGE SCALE GENOMIC DNA]</scope>
    <source>
        <strain evidence="1 2">YK-624</strain>
    </source>
</reference>
<comment type="caution">
    <text evidence="1">The sequence shown here is derived from an EMBL/GenBank/DDBJ whole genome shotgun (WGS) entry which is preliminary data.</text>
</comment>
<protein>
    <recommendedName>
        <fullName evidence="3">F-box domain-containing protein</fullName>
    </recommendedName>
</protein>
<proteinExistence type="predicted"/>
<dbReference type="OrthoDB" id="3193283at2759"/>
<sequence length="473" mass="53270">MDFKASKLRLEELDVQAADMKRRAKALYQEVIKPMKDAYAENRRKRAAETPLHMLPNDVLKLILEAAYDHRPSEGCSKGHVLTVSHVSRRLRQLALSLPRLWRCIHIGPPTPFLELVLSRTANFPLFIVIDTEGYRTREDHPPDGIGGIDLEPRHVAHLNRLFESYAERIAYLSIATDNYRILRLTHSSLQCQSYPLMKAIELSAKPSTLDDENLYQLPQCPNLQTLSLRAIPASFYNANFESLTALDIFEMDLPLNFLRNVAQECPNLRVLRLDTVEIEDDDEDDDDVYLPRLETLRLAHLSEPEPCLDCFDAPALSTLVLVSCGLPSIELSTRDSNDLRPFASVRCLRLANMDTVDDPPFDGSVLRYAPCATTLELRHCGEGEGSLIEYLADADPPPLPALQTLIVVGLQNEEALDAVLRVAYNQIQHEVPLREVQLGKDVREAMDEELLRMLQELAAVTTAADADDSEDI</sequence>
<dbReference type="AlphaFoldDB" id="A0A9P3LA09"/>
<dbReference type="Gene3D" id="3.80.10.10">
    <property type="entry name" value="Ribonuclease Inhibitor"/>
    <property type="match status" value="1"/>
</dbReference>
<evidence type="ECO:0008006" key="3">
    <source>
        <dbReference type="Google" id="ProtNLM"/>
    </source>
</evidence>
<dbReference type="Proteomes" id="UP000703269">
    <property type="component" value="Unassembled WGS sequence"/>
</dbReference>
<organism evidence="1 2">
    <name type="scientific">Phanerochaete sordida</name>
    <dbReference type="NCBI Taxonomy" id="48140"/>
    <lineage>
        <taxon>Eukaryota</taxon>
        <taxon>Fungi</taxon>
        <taxon>Dikarya</taxon>
        <taxon>Basidiomycota</taxon>
        <taxon>Agaricomycotina</taxon>
        <taxon>Agaricomycetes</taxon>
        <taxon>Polyporales</taxon>
        <taxon>Phanerochaetaceae</taxon>
        <taxon>Phanerochaete</taxon>
    </lineage>
</organism>
<dbReference type="InterPro" id="IPR032675">
    <property type="entry name" value="LRR_dom_sf"/>
</dbReference>
<gene>
    <name evidence="1" type="ORF">PsYK624_025980</name>
</gene>
<evidence type="ECO:0000313" key="1">
    <source>
        <dbReference type="EMBL" id="GJE86518.1"/>
    </source>
</evidence>
<accession>A0A9P3LA09</accession>
<evidence type="ECO:0000313" key="2">
    <source>
        <dbReference type="Proteomes" id="UP000703269"/>
    </source>
</evidence>
<keyword evidence="2" id="KW-1185">Reference proteome</keyword>
<name>A0A9P3LA09_9APHY</name>